<proteinExistence type="predicted"/>
<sequence>MEIQGTWEKDEEGYMSFETPELQRYYELVTDRYHQAYNRYLDELDDDDDAFYAAQQAGYEMITDYKTINETEEFATTYTTPGHVLDVWYELDEYSGKRIYERGFMRIRSIAG</sequence>
<evidence type="ECO:0000313" key="2">
    <source>
        <dbReference type="Proteomes" id="UP000266005"/>
    </source>
</evidence>
<dbReference type="Proteomes" id="UP000266005">
    <property type="component" value="Unassembled WGS sequence"/>
</dbReference>
<protein>
    <submittedName>
        <fullName evidence="1">Uncharacterized protein</fullName>
    </submittedName>
</protein>
<gene>
    <name evidence="1" type="ORF">D1627_15470</name>
</gene>
<dbReference type="OrthoDB" id="852618at2"/>
<reference evidence="2" key="1">
    <citation type="submission" date="2018-08" db="EMBL/GenBank/DDBJ databases">
        <title>Mucilaginibacter sp. MYSH2.</title>
        <authorList>
            <person name="Seo T."/>
        </authorList>
    </citation>
    <scope>NUCLEOTIDE SEQUENCE [LARGE SCALE GENOMIC DNA]</scope>
    <source>
        <strain evidence="2">KIRAN</strain>
    </source>
</reference>
<organism evidence="1 2">
    <name type="scientific">Pontibacter oryzae</name>
    <dbReference type="NCBI Taxonomy" id="2304593"/>
    <lineage>
        <taxon>Bacteria</taxon>
        <taxon>Pseudomonadati</taxon>
        <taxon>Bacteroidota</taxon>
        <taxon>Cytophagia</taxon>
        <taxon>Cytophagales</taxon>
        <taxon>Hymenobacteraceae</taxon>
        <taxon>Pontibacter</taxon>
    </lineage>
</organism>
<evidence type="ECO:0000313" key="1">
    <source>
        <dbReference type="EMBL" id="RIJ34319.1"/>
    </source>
</evidence>
<name>A0A399RW89_9BACT</name>
<keyword evidence="2" id="KW-1185">Reference proteome</keyword>
<dbReference type="EMBL" id="QWGE01000005">
    <property type="protein sequence ID" value="RIJ34319.1"/>
    <property type="molecule type" value="Genomic_DNA"/>
</dbReference>
<comment type="caution">
    <text evidence="1">The sequence shown here is derived from an EMBL/GenBank/DDBJ whole genome shotgun (WGS) entry which is preliminary data.</text>
</comment>
<dbReference type="RefSeq" id="WP_119433179.1">
    <property type="nucleotide sequence ID" value="NZ_QWGE01000005.1"/>
</dbReference>
<dbReference type="AlphaFoldDB" id="A0A399RW89"/>
<accession>A0A399RW89</accession>